<keyword evidence="1 9" id="KW-0963">Cytoplasm</keyword>
<dbReference type="InterPro" id="IPR004821">
    <property type="entry name" value="Cyt_trans-like"/>
</dbReference>
<comment type="subcellular location">
    <subcellularLocation>
        <location evidence="9">Cytoplasm</location>
    </subcellularLocation>
</comment>
<accession>A0A553IJ34</accession>
<evidence type="ECO:0000313" key="12">
    <source>
        <dbReference type="Proteomes" id="UP000315938"/>
    </source>
</evidence>
<feature type="binding site" evidence="9">
    <location>
        <begin position="15"/>
        <end position="16"/>
    </location>
    <ligand>
        <name>ATP</name>
        <dbReference type="ChEBI" id="CHEBI:30616"/>
    </ligand>
</feature>
<dbReference type="Proteomes" id="UP000315938">
    <property type="component" value="Unassembled WGS sequence"/>
</dbReference>
<feature type="binding site" evidence="9">
    <location>
        <position position="79"/>
    </location>
    <ligand>
        <name>substrate</name>
    </ligand>
</feature>
<keyword evidence="7 9" id="KW-0173">Coenzyme A biosynthesis</keyword>
<dbReference type="UniPathway" id="UPA00241">
    <property type="reaction ID" value="UER00355"/>
</dbReference>
<dbReference type="InterPro" id="IPR001980">
    <property type="entry name" value="PPAT"/>
</dbReference>
<dbReference type="NCBIfam" id="TIGR01510">
    <property type="entry name" value="coaD_prev_kdtB"/>
    <property type="match status" value="1"/>
</dbReference>
<evidence type="ECO:0000256" key="6">
    <source>
        <dbReference type="ARBA" id="ARBA00022842"/>
    </source>
</evidence>
<feature type="binding site" evidence="9">
    <location>
        <begin position="94"/>
        <end position="96"/>
    </location>
    <ligand>
        <name>ATP</name>
        <dbReference type="ChEBI" id="CHEBI:30616"/>
    </ligand>
</feature>
<feature type="domain" description="Citrate lyase ligase C-terminal" evidence="10">
    <location>
        <begin position="18"/>
        <end position="156"/>
    </location>
</feature>
<reference evidence="11 12" key="1">
    <citation type="submission" date="2019-07" db="EMBL/GenBank/DDBJ databases">
        <title>Genome sequence of Acholeplasma laidlawii strain with increased resistance to erythromycin.</title>
        <authorList>
            <person name="Medvedeva E.S."/>
            <person name="Baranova N.B."/>
            <person name="Siniagina M.N."/>
            <person name="Mouzykantov A."/>
            <person name="Chernova O.A."/>
            <person name="Chernov V.M."/>
        </authorList>
    </citation>
    <scope>NUCLEOTIDE SEQUENCE [LARGE SCALE GENOMIC DNA]</scope>
    <source>
        <strain evidence="11 12">PG8REry</strain>
    </source>
</reference>
<keyword evidence="5 9" id="KW-0067">ATP-binding</keyword>
<dbReference type="NCBIfam" id="TIGR00125">
    <property type="entry name" value="cyt_tran_rel"/>
    <property type="match status" value="1"/>
</dbReference>
<dbReference type="OMA" id="MALMNRK"/>
<feature type="binding site" evidence="9">
    <location>
        <begin position="129"/>
        <end position="135"/>
    </location>
    <ligand>
        <name>ATP</name>
        <dbReference type="ChEBI" id="CHEBI:30616"/>
    </ligand>
</feature>
<evidence type="ECO:0000313" key="11">
    <source>
        <dbReference type="EMBL" id="TRY00234.1"/>
    </source>
</evidence>
<dbReference type="HAMAP" id="MF_00151">
    <property type="entry name" value="PPAT_bact"/>
    <property type="match status" value="1"/>
</dbReference>
<evidence type="ECO:0000256" key="3">
    <source>
        <dbReference type="ARBA" id="ARBA00022695"/>
    </source>
</evidence>
<dbReference type="SUPFAM" id="SSF52374">
    <property type="entry name" value="Nucleotidylyl transferase"/>
    <property type="match status" value="1"/>
</dbReference>
<dbReference type="GO" id="GO:0004595">
    <property type="term" value="F:pantetheine-phosphate adenylyltransferase activity"/>
    <property type="evidence" value="ECO:0007669"/>
    <property type="project" value="UniProtKB-UniRule"/>
</dbReference>
<evidence type="ECO:0000256" key="8">
    <source>
        <dbReference type="ARBA" id="ARBA00029346"/>
    </source>
</evidence>
<evidence type="ECO:0000256" key="5">
    <source>
        <dbReference type="ARBA" id="ARBA00022840"/>
    </source>
</evidence>
<protein>
    <recommendedName>
        <fullName evidence="9">Phosphopantetheine adenylyltransferase</fullName>
        <ecNumber evidence="9">2.7.7.3</ecNumber>
    </recommendedName>
    <alternativeName>
        <fullName evidence="9">Dephospho-CoA pyrophosphorylase</fullName>
    </alternativeName>
    <alternativeName>
        <fullName evidence="9">Pantetheine-phosphate adenylyltransferase</fullName>
        <shortName evidence="9">PPAT</shortName>
    </alternativeName>
</protein>
<dbReference type="PRINTS" id="PR01020">
    <property type="entry name" value="LPSBIOSNTHSS"/>
</dbReference>
<feature type="site" description="Transition state stabilizer" evidence="9">
    <location>
        <position position="23"/>
    </location>
</feature>
<evidence type="ECO:0000256" key="7">
    <source>
        <dbReference type="ARBA" id="ARBA00022993"/>
    </source>
</evidence>
<dbReference type="Pfam" id="PF01467">
    <property type="entry name" value="CTP_transf_like"/>
    <property type="match status" value="1"/>
</dbReference>
<dbReference type="InterPro" id="IPR014729">
    <property type="entry name" value="Rossmann-like_a/b/a_fold"/>
</dbReference>
<dbReference type="EMBL" id="VKID01000001">
    <property type="protein sequence ID" value="TRY00234.1"/>
    <property type="molecule type" value="Genomic_DNA"/>
</dbReference>
<proteinExistence type="inferred from homology"/>
<feature type="binding site" evidence="9">
    <location>
        <position position="47"/>
    </location>
    <ligand>
        <name>substrate</name>
    </ligand>
</feature>
<comment type="similarity">
    <text evidence="9">Belongs to the bacterial CoaD family.</text>
</comment>
<dbReference type="InterPro" id="IPR013166">
    <property type="entry name" value="Citrate_lyase_ligase_C"/>
</dbReference>
<dbReference type="GO" id="GO:0005737">
    <property type="term" value="C:cytoplasm"/>
    <property type="evidence" value="ECO:0007669"/>
    <property type="project" value="UniProtKB-SubCell"/>
</dbReference>
<evidence type="ECO:0000256" key="1">
    <source>
        <dbReference type="ARBA" id="ARBA00022490"/>
    </source>
</evidence>
<organism evidence="11 12">
    <name type="scientific">Acholeplasma laidlawii</name>
    <dbReference type="NCBI Taxonomy" id="2148"/>
    <lineage>
        <taxon>Bacteria</taxon>
        <taxon>Bacillati</taxon>
        <taxon>Mycoplasmatota</taxon>
        <taxon>Mollicutes</taxon>
        <taxon>Acholeplasmatales</taxon>
        <taxon>Acholeplasmataceae</taxon>
        <taxon>Acholeplasma</taxon>
    </lineage>
</organism>
<dbReference type="PANTHER" id="PTHR21342">
    <property type="entry name" value="PHOSPHOPANTETHEINE ADENYLYLTRANSFERASE"/>
    <property type="match status" value="1"/>
</dbReference>
<dbReference type="AlphaFoldDB" id="A0A553IJ34"/>
<evidence type="ECO:0000256" key="4">
    <source>
        <dbReference type="ARBA" id="ARBA00022741"/>
    </source>
</evidence>
<evidence type="ECO:0000256" key="2">
    <source>
        <dbReference type="ARBA" id="ARBA00022679"/>
    </source>
</evidence>
<dbReference type="PANTHER" id="PTHR21342:SF1">
    <property type="entry name" value="PHOSPHOPANTETHEINE ADENYLYLTRANSFERASE"/>
    <property type="match status" value="1"/>
</dbReference>
<comment type="cofactor">
    <cofactor evidence="9">
        <name>Mg(2+)</name>
        <dbReference type="ChEBI" id="CHEBI:18420"/>
    </cofactor>
</comment>
<evidence type="ECO:0000259" key="10">
    <source>
        <dbReference type="SMART" id="SM00764"/>
    </source>
</evidence>
<feature type="binding site" evidence="9">
    <location>
        <position position="104"/>
    </location>
    <ligand>
        <name>ATP</name>
        <dbReference type="ChEBI" id="CHEBI:30616"/>
    </ligand>
</feature>
<dbReference type="GO" id="GO:0008771">
    <property type="term" value="F:[citrate (pro-3S)-lyase] ligase activity"/>
    <property type="evidence" value="ECO:0007669"/>
    <property type="project" value="InterPro"/>
</dbReference>
<feature type="binding site" evidence="9">
    <location>
        <position position="23"/>
    </location>
    <ligand>
        <name>ATP</name>
        <dbReference type="ChEBI" id="CHEBI:30616"/>
    </ligand>
</feature>
<comment type="pathway">
    <text evidence="9">Cofactor biosynthesis; coenzyme A biosynthesis; CoA from (R)-pantothenate: step 4/5.</text>
</comment>
<comment type="function">
    <text evidence="9">Reversibly transfers an adenylyl group from ATP to 4'-phosphopantetheine, yielding dephospho-CoA (dPCoA) and pyrophosphate.</text>
</comment>
<comment type="caution">
    <text evidence="11">The sequence shown here is derived from an EMBL/GenBank/DDBJ whole genome shotgun (WGS) entry which is preliminary data.</text>
</comment>
<comment type="subunit">
    <text evidence="9">Homohexamer.</text>
</comment>
<dbReference type="GO" id="GO:0005524">
    <property type="term" value="F:ATP binding"/>
    <property type="evidence" value="ECO:0007669"/>
    <property type="project" value="UniProtKB-KW"/>
</dbReference>
<keyword evidence="3 9" id="KW-0548">Nucleotidyltransferase</keyword>
<sequence length="167" mass="19173">MSKNTVMKKGLYPGSFDPLTLGHLDVIERASELVDVLHIVIADNPKKKFSFTAEERVEMIKKSTAHIPNILISYTSDLVVRYADKHSIKVLFRGLRNIADYENEYMLYQFNKNLNPNVETVVLFPSSRNHFVSSSSIKELVYHDADISLYIPEQIIDMVIKKLSKLK</sequence>
<dbReference type="SMART" id="SM00764">
    <property type="entry name" value="Citrate_ly_lig"/>
    <property type="match status" value="1"/>
</dbReference>
<feature type="binding site" evidence="9">
    <location>
        <position position="93"/>
    </location>
    <ligand>
        <name>substrate</name>
    </ligand>
</feature>
<keyword evidence="6 9" id="KW-0460">Magnesium</keyword>
<gene>
    <name evidence="9 11" type="primary">coaD</name>
    <name evidence="11" type="ORF">FNV44_04075</name>
</gene>
<dbReference type="EC" id="2.7.7.3" evidence="9"/>
<keyword evidence="4 9" id="KW-0547">Nucleotide-binding</keyword>
<name>A0A553IJ34_ACHLA</name>
<feature type="binding site" evidence="9">
    <location>
        <position position="15"/>
    </location>
    <ligand>
        <name>substrate</name>
    </ligand>
</feature>
<dbReference type="Gene3D" id="3.40.50.620">
    <property type="entry name" value="HUPs"/>
    <property type="match status" value="1"/>
</dbReference>
<keyword evidence="2 9" id="KW-0808">Transferase</keyword>
<comment type="catalytic activity">
    <reaction evidence="8 9">
        <text>(R)-4'-phosphopantetheine + ATP + H(+) = 3'-dephospho-CoA + diphosphate</text>
        <dbReference type="Rhea" id="RHEA:19801"/>
        <dbReference type="ChEBI" id="CHEBI:15378"/>
        <dbReference type="ChEBI" id="CHEBI:30616"/>
        <dbReference type="ChEBI" id="CHEBI:33019"/>
        <dbReference type="ChEBI" id="CHEBI:57328"/>
        <dbReference type="ChEBI" id="CHEBI:61723"/>
        <dbReference type="EC" id="2.7.7.3"/>
    </reaction>
</comment>
<evidence type="ECO:0000256" key="9">
    <source>
        <dbReference type="HAMAP-Rule" id="MF_00151"/>
    </source>
</evidence>
<dbReference type="GO" id="GO:0015937">
    <property type="term" value="P:coenzyme A biosynthetic process"/>
    <property type="evidence" value="ECO:0007669"/>
    <property type="project" value="UniProtKB-UniRule"/>
</dbReference>